<dbReference type="eggNOG" id="ENOG5033HRN">
    <property type="taxonomic scope" value="Bacteria"/>
</dbReference>
<evidence type="ECO:0000256" key="1">
    <source>
        <dbReference type="SAM" id="MobiDB-lite"/>
    </source>
</evidence>
<dbReference type="AlphaFoldDB" id="Q5NZD2"/>
<proteinExistence type="predicted"/>
<evidence type="ECO:0000313" key="3">
    <source>
        <dbReference type="Proteomes" id="UP000006552"/>
    </source>
</evidence>
<organism evidence="2 3">
    <name type="scientific">Aromatoleum aromaticum (strain DSM 19018 / LMG 30748 / EbN1)</name>
    <name type="common">Azoarcus sp. (strain EbN1)</name>
    <dbReference type="NCBI Taxonomy" id="76114"/>
    <lineage>
        <taxon>Bacteria</taxon>
        <taxon>Pseudomonadati</taxon>
        <taxon>Pseudomonadota</taxon>
        <taxon>Betaproteobacteria</taxon>
        <taxon>Rhodocyclales</taxon>
        <taxon>Rhodocyclaceae</taxon>
        <taxon>Aromatoleum</taxon>
    </lineage>
</organism>
<dbReference type="EMBL" id="CR555306">
    <property type="protein sequence ID" value="CAI09582.1"/>
    <property type="molecule type" value="Genomic_DNA"/>
</dbReference>
<gene>
    <name evidence="2" type="ORF">ebD101</name>
</gene>
<dbReference type="STRING" id="76114.ebD101"/>
<name>Q5NZD2_AROAE</name>
<dbReference type="HOGENOM" id="CLU_2582067_0_0_4"/>
<sequence>MRDAQRSEPMTSQPLDRKRCLSCKRWGGKRHPGSEPGSVEYDENDDKGPCIEGPWHGSLRGPRNACGQWVMWSALESSER</sequence>
<protein>
    <submittedName>
        <fullName evidence="2">Uncharacterized protein</fullName>
    </submittedName>
</protein>
<feature type="region of interest" description="Disordered" evidence="1">
    <location>
        <begin position="26"/>
        <end position="47"/>
    </location>
</feature>
<accession>Q5NZD2</accession>
<dbReference type="Proteomes" id="UP000006552">
    <property type="component" value="Chromosome"/>
</dbReference>
<keyword evidence="3" id="KW-1185">Reference proteome</keyword>
<dbReference type="RefSeq" id="WP_011239242.1">
    <property type="nucleotide sequence ID" value="NC_006513.1"/>
</dbReference>
<reference evidence="2 3" key="1">
    <citation type="journal article" date="2005" name="Arch. Microbiol.">
        <title>The genome sequence of an anaerobic aromatic-degrading denitrifying bacterium, strain EbN1.</title>
        <authorList>
            <person name="Rabus R."/>
            <person name="Kube M."/>
            <person name="Heider J."/>
            <person name="Beck A."/>
            <person name="Heitmann K."/>
            <person name="Widdel F."/>
            <person name="Reinhardt R."/>
        </authorList>
    </citation>
    <scope>NUCLEOTIDE SEQUENCE [LARGE SCALE GENOMIC DNA]</scope>
    <source>
        <strain evidence="2 3">EbN1</strain>
    </source>
</reference>
<dbReference type="KEGG" id="eba:ebD101"/>
<evidence type="ECO:0000313" key="2">
    <source>
        <dbReference type="EMBL" id="CAI09582.1"/>
    </source>
</evidence>